<reference evidence="2" key="1">
    <citation type="journal article" date="2014" name="Proc. Natl. Acad. Sci. U.S.A.">
        <title>Extensive sampling of basidiomycete genomes demonstrates inadequacy of the white-rot/brown-rot paradigm for wood decay fungi.</title>
        <authorList>
            <person name="Riley R."/>
            <person name="Salamov A.A."/>
            <person name="Brown D.W."/>
            <person name="Nagy L.G."/>
            <person name="Floudas D."/>
            <person name="Held B.W."/>
            <person name="Levasseur A."/>
            <person name="Lombard V."/>
            <person name="Morin E."/>
            <person name="Otillar R."/>
            <person name="Lindquist E.A."/>
            <person name="Sun H."/>
            <person name="LaButti K.M."/>
            <person name="Schmutz J."/>
            <person name="Jabbour D."/>
            <person name="Luo H."/>
            <person name="Baker S.E."/>
            <person name="Pisabarro A.G."/>
            <person name="Walton J.D."/>
            <person name="Blanchette R.A."/>
            <person name="Henrissat B."/>
            <person name="Martin F."/>
            <person name="Cullen D."/>
            <person name="Hibbett D.S."/>
            <person name="Grigoriev I.V."/>
        </authorList>
    </citation>
    <scope>NUCLEOTIDE SEQUENCE [LARGE SCALE GENOMIC DNA]</scope>
    <source>
        <strain evidence="2">CBS 339.88</strain>
    </source>
</reference>
<organism evidence="1 2">
    <name type="scientific">Galerina marginata (strain CBS 339.88)</name>
    <dbReference type="NCBI Taxonomy" id="685588"/>
    <lineage>
        <taxon>Eukaryota</taxon>
        <taxon>Fungi</taxon>
        <taxon>Dikarya</taxon>
        <taxon>Basidiomycota</taxon>
        <taxon>Agaricomycotina</taxon>
        <taxon>Agaricomycetes</taxon>
        <taxon>Agaricomycetidae</taxon>
        <taxon>Agaricales</taxon>
        <taxon>Agaricineae</taxon>
        <taxon>Strophariaceae</taxon>
        <taxon>Galerina</taxon>
    </lineage>
</organism>
<name>A0A067TT01_GALM3</name>
<sequence>MAKLDSSDPKHQELEAWKFELARTIMVSFYLMVFVFEHPGGLCSPPDYLQPIDQLSGDDGYVRKMV</sequence>
<keyword evidence="2" id="KW-1185">Reference proteome</keyword>
<proteinExistence type="predicted"/>
<dbReference type="Proteomes" id="UP000027222">
    <property type="component" value="Unassembled WGS sequence"/>
</dbReference>
<accession>A0A067TT01</accession>
<protein>
    <submittedName>
        <fullName evidence="1">Uncharacterized protein</fullName>
    </submittedName>
</protein>
<dbReference type="HOGENOM" id="CLU_2831373_0_0_1"/>
<dbReference type="AlphaFoldDB" id="A0A067TT01"/>
<evidence type="ECO:0000313" key="2">
    <source>
        <dbReference type="Proteomes" id="UP000027222"/>
    </source>
</evidence>
<dbReference type="EMBL" id="KL142370">
    <property type="protein sequence ID" value="KDR82103.1"/>
    <property type="molecule type" value="Genomic_DNA"/>
</dbReference>
<gene>
    <name evidence="1" type="ORF">GALMADRAFT_221988</name>
</gene>
<evidence type="ECO:0000313" key="1">
    <source>
        <dbReference type="EMBL" id="KDR82103.1"/>
    </source>
</evidence>